<keyword evidence="2" id="KW-0378">Hydrolase</keyword>
<dbReference type="PIRSF" id="PIRSF037442">
    <property type="entry name" value="UCP037442_abhydr"/>
    <property type="match status" value="1"/>
</dbReference>
<reference evidence="2 3" key="1">
    <citation type="submission" date="2020-03" db="EMBL/GenBank/DDBJ databases">
        <authorList>
            <person name="Zhu W."/>
        </authorList>
    </citation>
    <scope>NUCLEOTIDE SEQUENCE [LARGE SCALE GENOMIC DNA]</scope>
    <source>
        <strain evidence="2 3">323-1</strain>
    </source>
</reference>
<dbReference type="InterPro" id="IPR017208">
    <property type="entry name" value="UCP037442_abhydr"/>
</dbReference>
<gene>
    <name evidence="2" type="ORF">G8E00_04365</name>
</gene>
<dbReference type="GO" id="GO:0016787">
    <property type="term" value="F:hydrolase activity"/>
    <property type="evidence" value="ECO:0007669"/>
    <property type="project" value="UniProtKB-KW"/>
</dbReference>
<accession>A0A6G8RTF6</accession>
<dbReference type="SUPFAM" id="SSF53474">
    <property type="entry name" value="alpha/beta-Hydrolases"/>
    <property type="match status" value="1"/>
</dbReference>
<name>A0A6G8RTF6_9GAMM</name>
<dbReference type="Pfam" id="PF12146">
    <property type="entry name" value="Hydrolase_4"/>
    <property type="match status" value="1"/>
</dbReference>
<feature type="domain" description="Serine aminopeptidase S33" evidence="1">
    <location>
        <begin position="39"/>
        <end position="151"/>
    </location>
</feature>
<dbReference type="InterPro" id="IPR022742">
    <property type="entry name" value="Hydrolase_4"/>
</dbReference>
<dbReference type="KEGG" id="asha:G8E00_04365"/>
<proteinExistence type="predicted"/>
<dbReference type="EMBL" id="CP049801">
    <property type="protein sequence ID" value="QIO05249.1"/>
    <property type="molecule type" value="Genomic_DNA"/>
</dbReference>
<dbReference type="Gene3D" id="3.40.50.1820">
    <property type="entry name" value="alpha/beta hydrolase"/>
    <property type="match status" value="1"/>
</dbReference>
<dbReference type="RefSeq" id="WP_166222179.1">
    <property type="nucleotide sequence ID" value="NZ_CP049801.1"/>
</dbReference>
<dbReference type="AlphaFoldDB" id="A0A6G8RTF6"/>
<protein>
    <submittedName>
        <fullName evidence="2">Alpha/beta hydrolase</fullName>
    </submittedName>
</protein>
<evidence type="ECO:0000313" key="2">
    <source>
        <dbReference type="EMBL" id="QIO05249.1"/>
    </source>
</evidence>
<sequence length="311" mass="35551">MANVALNTAQNFQVESVKFYAHDGYPLSGIRYIPSQQIKANIIVCCATGVPQLFYRRFAEYATQYGYQVLTFDYRGVAKSAPMTLKGFQMSYLDWGHLDLTAAIDYSFDAQLPLFIVGHSYGGQALGLSKNHDKVTAMYCFGTGAGWAGYMPFKERFKVSVMWNIIFPPMVAFKGYLPWSKLNMGADLPLGVYQQWRRWCKNPTYFFADPEYASLKDQYAQVKTKIYAVSALDDDWALPNSRQAFMQHYRNADLHFIDIQAKDYGLKEIGHMGYFRKGAERIWDEMLNAFNAMINTDIVDARMVNTHIAQS</sequence>
<dbReference type="InterPro" id="IPR029058">
    <property type="entry name" value="AB_hydrolase_fold"/>
</dbReference>
<dbReference type="Proteomes" id="UP000502297">
    <property type="component" value="Chromosome"/>
</dbReference>
<evidence type="ECO:0000259" key="1">
    <source>
        <dbReference type="Pfam" id="PF12146"/>
    </source>
</evidence>
<evidence type="ECO:0000313" key="3">
    <source>
        <dbReference type="Proteomes" id="UP000502297"/>
    </source>
</evidence>
<organism evidence="2 3">
    <name type="scientific">Acinetobacter shaoyimingii</name>
    <dbReference type="NCBI Taxonomy" id="2715164"/>
    <lineage>
        <taxon>Bacteria</taxon>
        <taxon>Pseudomonadati</taxon>
        <taxon>Pseudomonadota</taxon>
        <taxon>Gammaproteobacteria</taxon>
        <taxon>Moraxellales</taxon>
        <taxon>Moraxellaceae</taxon>
        <taxon>Acinetobacter</taxon>
    </lineage>
</organism>
<keyword evidence="3" id="KW-1185">Reference proteome</keyword>